<comment type="caution">
    <text evidence="3">The sequence shown here is derived from an EMBL/GenBank/DDBJ whole genome shotgun (WGS) entry which is preliminary data.</text>
</comment>
<reference evidence="3" key="1">
    <citation type="submission" date="2023-10" db="EMBL/GenBank/DDBJ databases">
        <authorList>
            <person name="Hackl T."/>
        </authorList>
    </citation>
    <scope>NUCLEOTIDE SEQUENCE</scope>
</reference>
<feature type="region of interest" description="Disordered" evidence="1">
    <location>
        <begin position="130"/>
        <end position="159"/>
    </location>
</feature>
<evidence type="ECO:0000259" key="2">
    <source>
        <dbReference type="PROSITE" id="PS51186"/>
    </source>
</evidence>
<dbReference type="Gene3D" id="3.40.630.30">
    <property type="match status" value="1"/>
</dbReference>
<feature type="domain" description="N-acetyltransferase" evidence="2">
    <location>
        <begin position="95"/>
        <end position="270"/>
    </location>
</feature>
<dbReference type="CDD" id="cd04301">
    <property type="entry name" value="NAT_SF"/>
    <property type="match status" value="1"/>
</dbReference>
<evidence type="ECO:0000313" key="3">
    <source>
        <dbReference type="EMBL" id="CAJ2511779.1"/>
    </source>
</evidence>
<evidence type="ECO:0000256" key="1">
    <source>
        <dbReference type="SAM" id="MobiDB-lite"/>
    </source>
</evidence>
<sequence>MGTPFISLLEPTRLDGYDRTKPHTQQPSHIPPLFIDAMEVRETVFVTEQQWPLECEHDADDARSCHWVTYASVNRTTRAEVRDPTTNEVTQPRQSETRSMPIGTLRIVPFPHPPHPPPGGRYVDGELQQEADDEVHASPADERRENADMPFGNDRATTFHDGREPYVGVGRVAVVPEFRGHRVADQLWAAAKRWLEENPAYFNPSVSSLGMDRLEAAAATDIPKWNGLVCTHAQEAVVKVYQRWGFQVDEGMGKWTEQGIPHVGMFMRLQVKETDPKI</sequence>
<name>A0AAI8YNW3_9PEZI</name>
<protein>
    <submittedName>
        <fullName evidence="3">Uu.00g074040.m01.CDS01</fullName>
    </submittedName>
</protein>
<proteinExistence type="predicted"/>
<dbReference type="EMBL" id="CAUWAG010000018">
    <property type="protein sequence ID" value="CAJ2511779.1"/>
    <property type="molecule type" value="Genomic_DNA"/>
</dbReference>
<feature type="compositionally biased region" description="Basic and acidic residues" evidence="1">
    <location>
        <begin position="134"/>
        <end position="147"/>
    </location>
</feature>
<dbReference type="AlphaFoldDB" id="A0AAI8YNW3"/>
<dbReference type="InterPro" id="IPR000182">
    <property type="entry name" value="GNAT_dom"/>
</dbReference>
<dbReference type="Proteomes" id="UP001295740">
    <property type="component" value="Unassembled WGS sequence"/>
</dbReference>
<dbReference type="SUPFAM" id="SSF55729">
    <property type="entry name" value="Acyl-CoA N-acyltransferases (Nat)"/>
    <property type="match status" value="1"/>
</dbReference>
<organism evidence="3 4">
    <name type="scientific">Anthostomella pinea</name>
    <dbReference type="NCBI Taxonomy" id="933095"/>
    <lineage>
        <taxon>Eukaryota</taxon>
        <taxon>Fungi</taxon>
        <taxon>Dikarya</taxon>
        <taxon>Ascomycota</taxon>
        <taxon>Pezizomycotina</taxon>
        <taxon>Sordariomycetes</taxon>
        <taxon>Xylariomycetidae</taxon>
        <taxon>Xylariales</taxon>
        <taxon>Xylariaceae</taxon>
        <taxon>Anthostomella</taxon>
    </lineage>
</organism>
<dbReference type="GO" id="GO:0016747">
    <property type="term" value="F:acyltransferase activity, transferring groups other than amino-acyl groups"/>
    <property type="evidence" value="ECO:0007669"/>
    <property type="project" value="InterPro"/>
</dbReference>
<keyword evidence="4" id="KW-1185">Reference proteome</keyword>
<gene>
    <name evidence="3" type="ORF">KHLLAP_LOCUS12247</name>
</gene>
<dbReference type="InterPro" id="IPR016181">
    <property type="entry name" value="Acyl_CoA_acyltransferase"/>
</dbReference>
<evidence type="ECO:0000313" key="4">
    <source>
        <dbReference type="Proteomes" id="UP001295740"/>
    </source>
</evidence>
<dbReference type="PROSITE" id="PS51186">
    <property type="entry name" value="GNAT"/>
    <property type="match status" value="1"/>
</dbReference>
<accession>A0AAI8YNW3</accession>